<dbReference type="EMBL" id="ML739062">
    <property type="protein sequence ID" value="KAE8354952.1"/>
    <property type="molecule type" value="Genomic_DNA"/>
</dbReference>
<keyword evidence="6" id="KW-0067">ATP-binding</keyword>
<dbReference type="InterPro" id="IPR051334">
    <property type="entry name" value="SRPK"/>
</dbReference>
<dbReference type="AlphaFoldDB" id="A0A5N6ZBB6"/>
<dbReference type="EC" id="2.7.11.1" evidence="1"/>
<evidence type="ECO:0000313" key="10">
    <source>
        <dbReference type="EMBL" id="KAE8354952.1"/>
    </source>
</evidence>
<dbReference type="OrthoDB" id="5979581at2759"/>
<dbReference type="InterPro" id="IPR011009">
    <property type="entry name" value="Kinase-like_dom_sf"/>
</dbReference>
<evidence type="ECO:0000256" key="2">
    <source>
        <dbReference type="ARBA" id="ARBA00022527"/>
    </source>
</evidence>
<evidence type="ECO:0000256" key="6">
    <source>
        <dbReference type="ARBA" id="ARBA00022840"/>
    </source>
</evidence>
<comment type="catalytic activity">
    <reaction evidence="8">
        <text>L-seryl-[protein] + ATP = O-phospho-L-seryl-[protein] + ADP + H(+)</text>
        <dbReference type="Rhea" id="RHEA:17989"/>
        <dbReference type="Rhea" id="RHEA-COMP:9863"/>
        <dbReference type="Rhea" id="RHEA-COMP:11604"/>
        <dbReference type="ChEBI" id="CHEBI:15378"/>
        <dbReference type="ChEBI" id="CHEBI:29999"/>
        <dbReference type="ChEBI" id="CHEBI:30616"/>
        <dbReference type="ChEBI" id="CHEBI:83421"/>
        <dbReference type="ChEBI" id="CHEBI:456216"/>
        <dbReference type="EC" id="2.7.11.1"/>
    </reaction>
</comment>
<evidence type="ECO:0000313" key="11">
    <source>
        <dbReference type="Proteomes" id="UP000327118"/>
    </source>
</evidence>
<comment type="catalytic activity">
    <reaction evidence="7">
        <text>L-threonyl-[protein] + ATP = O-phospho-L-threonyl-[protein] + ADP + H(+)</text>
        <dbReference type="Rhea" id="RHEA:46608"/>
        <dbReference type="Rhea" id="RHEA-COMP:11060"/>
        <dbReference type="Rhea" id="RHEA-COMP:11605"/>
        <dbReference type="ChEBI" id="CHEBI:15378"/>
        <dbReference type="ChEBI" id="CHEBI:30013"/>
        <dbReference type="ChEBI" id="CHEBI:30616"/>
        <dbReference type="ChEBI" id="CHEBI:61977"/>
        <dbReference type="ChEBI" id="CHEBI:456216"/>
        <dbReference type="EC" id="2.7.11.1"/>
    </reaction>
</comment>
<keyword evidence="3" id="KW-0808">Transferase</keyword>
<sequence>MSVYRPSLVHLARGFSSISKMSSVSQTVPFSSIIIEEDRHPDYDPRKYYPARIGEAISKQYRLVAKLGWGANSTVWLAKDITRWAWQSKRYVTLKITNSGKNEQMSAQEEVAISQHISRQSDHKGQAYIRLVKESFQIRGPFGEHMCLVFEPLREPLWLFGRHLGHHGVPSAVLKPVLKLLLQGLDFLHSECHIIHTDLKSDNFLVGFEDPAVLESYVRQQERDPAPYKLDDNHFIFQSRQDFGPLRKGLGTVKISDFSAAVFGNVSTPHNHDIQPRPFCAPEVLLRAPWSYGVDIWNLGTALWELLADTTLFNGQDPRTNEYSREAHLAQMIRLLGPPPSQLLEKVNTTVFSELFSVQGEFKFPHLIPSEEFNLDRLTPFLHGEDKRLFLEFAKRMLQWDPEQRSTAKDLSNDPWLTYKP</sequence>
<dbReference type="InterPro" id="IPR000719">
    <property type="entry name" value="Prot_kinase_dom"/>
</dbReference>
<name>A0A5N6ZBB6_9EURO</name>
<dbReference type="Proteomes" id="UP000327118">
    <property type="component" value="Unassembled WGS sequence"/>
</dbReference>
<dbReference type="SMART" id="SM00220">
    <property type="entry name" value="S_TKc"/>
    <property type="match status" value="1"/>
</dbReference>
<organism evidence="10 11">
    <name type="scientific">Aspergillus coremiiformis</name>
    <dbReference type="NCBI Taxonomy" id="138285"/>
    <lineage>
        <taxon>Eukaryota</taxon>
        <taxon>Fungi</taxon>
        <taxon>Dikarya</taxon>
        <taxon>Ascomycota</taxon>
        <taxon>Pezizomycotina</taxon>
        <taxon>Eurotiomycetes</taxon>
        <taxon>Eurotiomycetidae</taxon>
        <taxon>Eurotiales</taxon>
        <taxon>Aspergillaceae</taxon>
        <taxon>Aspergillus</taxon>
        <taxon>Aspergillus subgen. Circumdati</taxon>
    </lineage>
</organism>
<reference evidence="11" key="1">
    <citation type="submission" date="2019-04" db="EMBL/GenBank/DDBJ databases">
        <title>Friends and foes A comparative genomics studyof 23 Aspergillus species from section Flavi.</title>
        <authorList>
            <consortium name="DOE Joint Genome Institute"/>
            <person name="Kjaerbolling I."/>
            <person name="Vesth T."/>
            <person name="Frisvad J.C."/>
            <person name="Nybo J.L."/>
            <person name="Theobald S."/>
            <person name="Kildgaard S."/>
            <person name="Isbrandt T."/>
            <person name="Kuo A."/>
            <person name="Sato A."/>
            <person name="Lyhne E.K."/>
            <person name="Kogle M.E."/>
            <person name="Wiebenga A."/>
            <person name="Kun R.S."/>
            <person name="Lubbers R.J."/>
            <person name="Makela M.R."/>
            <person name="Barry K."/>
            <person name="Chovatia M."/>
            <person name="Clum A."/>
            <person name="Daum C."/>
            <person name="Haridas S."/>
            <person name="He G."/>
            <person name="LaButti K."/>
            <person name="Lipzen A."/>
            <person name="Mondo S."/>
            <person name="Riley R."/>
            <person name="Salamov A."/>
            <person name="Simmons B.A."/>
            <person name="Magnuson J.K."/>
            <person name="Henrissat B."/>
            <person name="Mortensen U.H."/>
            <person name="Larsen T.O."/>
            <person name="Devries R.P."/>
            <person name="Grigoriev I.V."/>
            <person name="Machida M."/>
            <person name="Baker S.E."/>
            <person name="Andersen M.R."/>
        </authorList>
    </citation>
    <scope>NUCLEOTIDE SEQUENCE [LARGE SCALE GENOMIC DNA]</scope>
    <source>
        <strain evidence="11">CBS 553.77</strain>
    </source>
</reference>
<evidence type="ECO:0000256" key="4">
    <source>
        <dbReference type="ARBA" id="ARBA00022741"/>
    </source>
</evidence>
<keyword evidence="11" id="KW-1185">Reference proteome</keyword>
<dbReference type="GO" id="GO:0005737">
    <property type="term" value="C:cytoplasm"/>
    <property type="evidence" value="ECO:0007669"/>
    <property type="project" value="TreeGrafter"/>
</dbReference>
<dbReference type="SUPFAM" id="SSF56112">
    <property type="entry name" value="Protein kinase-like (PK-like)"/>
    <property type="match status" value="1"/>
</dbReference>
<feature type="domain" description="Protein kinase" evidence="9">
    <location>
        <begin position="61"/>
        <end position="417"/>
    </location>
</feature>
<dbReference type="InterPro" id="IPR008271">
    <property type="entry name" value="Ser/Thr_kinase_AS"/>
</dbReference>
<keyword evidence="5 10" id="KW-0418">Kinase</keyword>
<dbReference type="Gene3D" id="1.10.510.10">
    <property type="entry name" value="Transferase(Phosphotransferase) domain 1"/>
    <property type="match status" value="1"/>
</dbReference>
<evidence type="ECO:0000256" key="7">
    <source>
        <dbReference type="ARBA" id="ARBA00047899"/>
    </source>
</evidence>
<dbReference type="PANTHER" id="PTHR47634:SF9">
    <property type="entry name" value="PROTEIN KINASE DOMAIN-CONTAINING PROTEIN-RELATED"/>
    <property type="match status" value="1"/>
</dbReference>
<dbReference type="GO" id="GO:0005634">
    <property type="term" value="C:nucleus"/>
    <property type="evidence" value="ECO:0007669"/>
    <property type="project" value="TreeGrafter"/>
</dbReference>
<dbReference type="PROSITE" id="PS50011">
    <property type="entry name" value="PROTEIN_KINASE_DOM"/>
    <property type="match status" value="1"/>
</dbReference>
<dbReference type="PANTHER" id="PTHR47634">
    <property type="entry name" value="PROTEIN KINASE DOMAIN-CONTAINING PROTEIN-RELATED"/>
    <property type="match status" value="1"/>
</dbReference>
<dbReference type="Pfam" id="PF00069">
    <property type="entry name" value="Pkinase"/>
    <property type="match status" value="1"/>
</dbReference>
<accession>A0A5N6ZBB6</accession>
<dbReference type="Gene3D" id="3.30.200.20">
    <property type="entry name" value="Phosphorylase Kinase, domain 1"/>
    <property type="match status" value="1"/>
</dbReference>
<evidence type="ECO:0000256" key="3">
    <source>
        <dbReference type="ARBA" id="ARBA00022679"/>
    </source>
</evidence>
<dbReference type="GO" id="GO:0050684">
    <property type="term" value="P:regulation of mRNA processing"/>
    <property type="evidence" value="ECO:0007669"/>
    <property type="project" value="TreeGrafter"/>
</dbReference>
<proteinExistence type="predicted"/>
<protein>
    <recommendedName>
        <fullName evidence="1">non-specific serine/threonine protein kinase</fullName>
        <ecNumber evidence="1">2.7.11.1</ecNumber>
    </recommendedName>
</protein>
<evidence type="ECO:0000256" key="1">
    <source>
        <dbReference type="ARBA" id="ARBA00012513"/>
    </source>
</evidence>
<gene>
    <name evidence="10" type="ORF">BDV28DRAFT_163815</name>
</gene>
<keyword evidence="4" id="KW-0547">Nucleotide-binding</keyword>
<evidence type="ECO:0000256" key="5">
    <source>
        <dbReference type="ARBA" id="ARBA00022777"/>
    </source>
</evidence>
<evidence type="ECO:0000259" key="9">
    <source>
        <dbReference type="PROSITE" id="PS50011"/>
    </source>
</evidence>
<dbReference type="GO" id="GO:0000245">
    <property type="term" value="P:spliceosomal complex assembly"/>
    <property type="evidence" value="ECO:0007669"/>
    <property type="project" value="TreeGrafter"/>
</dbReference>
<evidence type="ECO:0000256" key="8">
    <source>
        <dbReference type="ARBA" id="ARBA00048679"/>
    </source>
</evidence>
<dbReference type="GO" id="GO:0004674">
    <property type="term" value="F:protein serine/threonine kinase activity"/>
    <property type="evidence" value="ECO:0007669"/>
    <property type="project" value="UniProtKB-KW"/>
</dbReference>
<dbReference type="GO" id="GO:0005524">
    <property type="term" value="F:ATP binding"/>
    <property type="evidence" value="ECO:0007669"/>
    <property type="project" value="UniProtKB-KW"/>
</dbReference>
<keyword evidence="2" id="KW-0723">Serine/threonine-protein kinase</keyword>
<dbReference type="PROSITE" id="PS00108">
    <property type="entry name" value="PROTEIN_KINASE_ST"/>
    <property type="match status" value="1"/>
</dbReference>